<feature type="region of interest" description="Disordered" evidence="2">
    <location>
        <begin position="893"/>
        <end position="915"/>
    </location>
</feature>
<dbReference type="AlphaFoldDB" id="A0A194UWH5"/>
<accession>A0A194UWH5</accession>
<sequence>MHFRQSFVVAALAAVPTLASPSSVNVYWGQNGGGSLATACQDSSIEFITLGFVNISPENGGSSGYPGTNFGAHCWAEWYDVDGVATNLLSECPSLTPGIAVCQQLGKKVLISIGGVYDIIGDNYRVSSWENGVAFAEFMWGAFGPRDADWVEAGKPRPFDDGTTYNAVDGYDFDIESSLAGDDGYAGMITTLRELINTSGRSDIITASPQCPLDDTQYMKTLLQSVQFDRLWVQFYNNPQCNMANGDTLNSGFNYADWETFLADTPSNGSKIHIGLPGSGAAAGSGYVSASVASTVLCQYADYPMFGGVMIWDQYYAAENNDNPLPYNQVIYESLRCSCGECPVTTSTSSTISSTSTTSTSIATPTTTVTSASLTQTTSSSSSSASRSTVSTQATTSSSSISSSAASTQVTSTSSAGRETPTLIFSSSVSSSEAITQTTSSSSSISSSHHFFIVAFERRGSYADNLFVVYDVEQRCFYDRYFYAGHLFFNFDLKQRHSYTGFFVRDLGQRGSYAGDLVAHDFKLQLCYLHITSCAASVTDCLATPHLTTSSFQISTTIVPVTKAASTSSSLTTSHVPSYTTSTVYSTTIYTVTSCAPTVTDCPATPHLTTSSYPVSTLVVPVTEASPSPTTTTNPAGGFTTSTIYATTVYTVTSCAPTVTDCPATPHVTTSSYSVATTVVPVSETASEETVTATVVPISSAEAIAGSTSAEQLTTSTVYSTSVYTITSCAATVTDCPARVGSVTTEIIAISTTVCPVAEAVSASSSSPAETAGSASSGSSPSGSETSASSPSETESSSPVAVAPEKLQQESTFASASSSTASSTDSSTASFKASSSTLTIPVVTVSTTASAGYVPPPVDNNAGAASASGSGSVYRNGTASSAAKTQTSGLATITPTSSGVVGAGSTSAGVTGTSTPIVTAGAGRNMAGAGMMLGVVAVMAFML</sequence>
<feature type="compositionally biased region" description="Low complexity" evidence="2">
    <location>
        <begin position="896"/>
        <end position="915"/>
    </location>
</feature>
<comment type="similarity">
    <text evidence="1">Belongs to the glycosyl hydrolase 18 family. Chitinase class III subfamily.</text>
</comment>
<feature type="region of interest" description="Disordered" evidence="2">
    <location>
        <begin position="345"/>
        <end position="389"/>
    </location>
</feature>
<dbReference type="PANTHER" id="PTHR45708">
    <property type="entry name" value="ENDOCHITINASE"/>
    <property type="match status" value="1"/>
</dbReference>
<dbReference type="GO" id="GO:0005576">
    <property type="term" value="C:extracellular region"/>
    <property type="evidence" value="ECO:0007669"/>
    <property type="project" value="TreeGrafter"/>
</dbReference>
<gene>
    <name evidence="5" type="ORF">VP1G_03357</name>
</gene>
<protein>
    <submittedName>
        <fullName evidence="5">Endochitinase A</fullName>
    </submittedName>
</protein>
<feature type="compositionally biased region" description="Low complexity" evidence="2">
    <location>
        <begin position="764"/>
        <end position="803"/>
    </location>
</feature>
<proteinExistence type="inferred from homology"/>
<keyword evidence="6" id="KW-1185">Reference proteome</keyword>
<name>A0A194UWH5_CYTMA</name>
<evidence type="ECO:0000256" key="1">
    <source>
        <dbReference type="ARBA" id="ARBA00025727"/>
    </source>
</evidence>
<dbReference type="SUPFAM" id="SSF51445">
    <property type="entry name" value="(Trans)glycosidases"/>
    <property type="match status" value="1"/>
</dbReference>
<feature type="compositionally biased region" description="Low complexity" evidence="2">
    <location>
        <begin position="811"/>
        <end position="830"/>
    </location>
</feature>
<evidence type="ECO:0000313" key="6">
    <source>
        <dbReference type="Proteomes" id="UP000078576"/>
    </source>
</evidence>
<evidence type="ECO:0000259" key="4">
    <source>
        <dbReference type="PROSITE" id="PS51910"/>
    </source>
</evidence>
<dbReference type="InterPro" id="IPR045321">
    <property type="entry name" value="Cts1-like"/>
</dbReference>
<dbReference type="CDD" id="cd02877">
    <property type="entry name" value="GH18_hevamine_XipI_class_III"/>
    <property type="match status" value="1"/>
</dbReference>
<feature type="signal peptide" evidence="3">
    <location>
        <begin position="1"/>
        <end position="19"/>
    </location>
</feature>
<organism evidence="5 6">
    <name type="scientific">Cytospora mali</name>
    <name type="common">Apple Valsa canker fungus</name>
    <name type="synonym">Valsa mali</name>
    <dbReference type="NCBI Taxonomy" id="578113"/>
    <lineage>
        <taxon>Eukaryota</taxon>
        <taxon>Fungi</taxon>
        <taxon>Dikarya</taxon>
        <taxon>Ascomycota</taxon>
        <taxon>Pezizomycotina</taxon>
        <taxon>Sordariomycetes</taxon>
        <taxon>Sordariomycetidae</taxon>
        <taxon>Diaporthales</taxon>
        <taxon>Cytosporaceae</taxon>
        <taxon>Cytospora</taxon>
    </lineage>
</organism>
<dbReference type="Pfam" id="PF00704">
    <property type="entry name" value="Glyco_hydro_18"/>
    <property type="match status" value="1"/>
</dbReference>
<dbReference type="Proteomes" id="UP000078576">
    <property type="component" value="Unassembled WGS sequence"/>
</dbReference>
<dbReference type="GO" id="GO:0004568">
    <property type="term" value="F:chitinase activity"/>
    <property type="evidence" value="ECO:0007669"/>
    <property type="project" value="TreeGrafter"/>
</dbReference>
<feature type="domain" description="GH18" evidence="4">
    <location>
        <begin position="22"/>
        <end position="338"/>
    </location>
</feature>
<feature type="region of interest" description="Disordered" evidence="2">
    <location>
        <begin position="764"/>
        <end position="830"/>
    </location>
</feature>
<dbReference type="InterPro" id="IPR001223">
    <property type="entry name" value="Glyco_hydro18_cat"/>
</dbReference>
<dbReference type="PROSITE" id="PS51910">
    <property type="entry name" value="GH18_2"/>
    <property type="match status" value="1"/>
</dbReference>
<reference evidence="6" key="1">
    <citation type="submission" date="2014-12" db="EMBL/GenBank/DDBJ databases">
        <title>Genome Sequence of Valsa Canker Pathogens Uncovers a Specific Adaption of Colonization on Woody Bark.</title>
        <authorList>
            <person name="Yin Z."/>
            <person name="Liu H."/>
            <person name="Gao X."/>
            <person name="Li Z."/>
            <person name="Song N."/>
            <person name="Ke X."/>
            <person name="Dai Q."/>
            <person name="Wu Y."/>
            <person name="Sun Y."/>
            <person name="Xu J.-R."/>
            <person name="Kang Z.K."/>
            <person name="Wang L."/>
            <person name="Huang L."/>
        </authorList>
    </citation>
    <scope>NUCLEOTIDE SEQUENCE [LARGE SCALE GENOMIC DNA]</scope>
    <source>
        <strain evidence="6">SXYL134</strain>
    </source>
</reference>
<dbReference type="Gene3D" id="3.20.20.80">
    <property type="entry name" value="Glycosidases"/>
    <property type="match status" value="1"/>
</dbReference>
<evidence type="ECO:0000256" key="2">
    <source>
        <dbReference type="SAM" id="MobiDB-lite"/>
    </source>
</evidence>
<dbReference type="InterPro" id="IPR050542">
    <property type="entry name" value="Glycosyl_Hydrlase18_Chitinase"/>
</dbReference>
<dbReference type="OrthoDB" id="6020543at2759"/>
<dbReference type="EMBL" id="KN714685">
    <property type="protein sequence ID" value="KUI56008.1"/>
    <property type="molecule type" value="Genomic_DNA"/>
</dbReference>
<dbReference type="PANTHER" id="PTHR45708:SF47">
    <property type="entry name" value="ENDOCHITINASE A"/>
    <property type="match status" value="1"/>
</dbReference>
<dbReference type="STRING" id="694573.A0A194UWH5"/>
<evidence type="ECO:0000256" key="3">
    <source>
        <dbReference type="SAM" id="SignalP"/>
    </source>
</evidence>
<dbReference type="GO" id="GO:0005975">
    <property type="term" value="P:carbohydrate metabolic process"/>
    <property type="evidence" value="ECO:0007669"/>
    <property type="project" value="InterPro"/>
</dbReference>
<dbReference type="InterPro" id="IPR017853">
    <property type="entry name" value="GH"/>
</dbReference>
<keyword evidence="3" id="KW-0732">Signal</keyword>
<feature type="chain" id="PRO_5008265935" evidence="3">
    <location>
        <begin position="20"/>
        <end position="943"/>
    </location>
</feature>
<evidence type="ECO:0000313" key="5">
    <source>
        <dbReference type="EMBL" id="KUI56008.1"/>
    </source>
</evidence>